<dbReference type="PROSITE" id="PS00010">
    <property type="entry name" value="ASX_HYDROXYL"/>
    <property type="match status" value="1"/>
</dbReference>
<feature type="domain" description="EGF-like" evidence="5">
    <location>
        <begin position="198"/>
        <end position="234"/>
    </location>
</feature>
<keyword evidence="3" id="KW-1133">Transmembrane helix</keyword>
<dbReference type="InterPro" id="IPR000152">
    <property type="entry name" value="EGF-type_Asp/Asn_hydroxyl_site"/>
</dbReference>
<feature type="disulfide bond" evidence="2">
    <location>
        <begin position="313"/>
        <end position="322"/>
    </location>
</feature>
<feature type="signal peptide" evidence="4">
    <location>
        <begin position="1"/>
        <end position="17"/>
    </location>
</feature>
<evidence type="ECO:0000256" key="3">
    <source>
        <dbReference type="SAM" id="Phobius"/>
    </source>
</evidence>
<accession>A0A0R3VT63</accession>
<dbReference type="Proteomes" id="UP000282613">
    <property type="component" value="Unassembled WGS sequence"/>
</dbReference>
<evidence type="ECO:0000259" key="5">
    <source>
        <dbReference type="PROSITE" id="PS50026"/>
    </source>
</evidence>
<dbReference type="SUPFAM" id="SSF57196">
    <property type="entry name" value="EGF/Laminin"/>
    <property type="match status" value="2"/>
</dbReference>
<protein>
    <submittedName>
        <fullName evidence="8">EGF-like domain-containing protein</fullName>
    </submittedName>
</protein>
<dbReference type="GO" id="GO:0005509">
    <property type="term" value="F:calcium ion binding"/>
    <property type="evidence" value="ECO:0007669"/>
    <property type="project" value="InterPro"/>
</dbReference>
<evidence type="ECO:0000313" key="6">
    <source>
        <dbReference type="EMBL" id="VDK20861.1"/>
    </source>
</evidence>
<keyword evidence="2" id="KW-0245">EGF-like domain</keyword>
<keyword evidence="7" id="KW-1185">Reference proteome</keyword>
<dbReference type="InterPro" id="IPR051830">
    <property type="entry name" value="NOTCH_homolog"/>
</dbReference>
<dbReference type="STRING" id="60517.A0A0R3VT63"/>
<keyword evidence="3" id="KW-0812">Transmembrane</keyword>
<dbReference type="PROSITE" id="PS01186">
    <property type="entry name" value="EGF_2"/>
    <property type="match status" value="1"/>
</dbReference>
<keyword evidence="4" id="KW-0732">Signal</keyword>
<comment type="caution">
    <text evidence="2">Lacks conserved residue(s) required for the propagation of feature annotation.</text>
</comment>
<dbReference type="OrthoDB" id="430340at2759"/>
<dbReference type="InterPro" id="IPR000742">
    <property type="entry name" value="EGF"/>
</dbReference>
<dbReference type="PROSITE" id="PS50026">
    <property type="entry name" value="EGF_3"/>
    <property type="match status" value="3"/>
</dbReference>
<feature type="chain" id="PRO_5043132414" evidence="4">
    <location>
        <begin position="18"/>
        <end position="523"/>
    </location>
</feature>
<feature type="disulfide bond" evidence="2">
    <location>
        <begin position="294"/>
        <end position="311"/>
    </location>
</feature>
<dbReference type="InterPro" id="IPR001881">
    <property type="entry name" value="EGF-like_Ca-bd_dom"/>
</dbReference>
<feature type="disulfide bond" evidence="2">
    <location>
        <begin position="266"/>
        <end position="275"/>
    </location>
</feature>
<reference evidence="6 7" key="2">
    <citation type="submission" date="2018-11" db="EMBL/GenBank/DDBJ databases">
        <authorList>
            <consortium name="Pathogen Informatics"/>
        </authorList>
    </citation>
    <scope>NUCLEOTIDE SEQUENCE [LARGE SCALE GENOMIC DNA]</scope>
</reference>
<evidence type="ECO:0000313" key="7">
    <source>
        <dbReference type="Proteomes" id="UP000282613"/>
    </source>
</evidence>
<dbReference type="WBParaSite" id="TASK_0000040801-mRNA-1">
    <property type="protein sequence ID" value="TASK_0000040801-mRNA-1"/>
    <property type="gene ID" value="TASK_0000040801"/>
</dbReference>
<dbReference type="SMART" id="SM00179">
    <property type="entry name" value="EGF_CA"/>
    <property type="match status" value="2"/>
</dbReference>
<dbReference type="PROSITE" id="PS00022">
    <property type="entry name" value="EGF_1"/>
    <property type="match status" value="1"/>
</dbReference>
<dbReference type="PANTHER" id="PTHR24033:SF224">
    <property type="entry name" value="C-TYPE LECTIN"/>
    <property type="match status" value="1"/>
</dbReference>
<dbReference type="Gene3D" id="2.10.25.10">
    <property type="entry name" value="Laminin"/>
    <property type="match status" value="2"/>
</dbReference>
<evidence type="ECO:0000256" key="2">
    <source>
        <dbReference type="PROSITE-ProRule" id="PRU00076"/>
    </source>
</evidence>
<evidence type="ECO:0000256" key="4">
    <source>
        <dbReference type="SAM" id="SignalP"/>
    </source>
</evidence>
<dbReference type="CDD" id="cd00054">
    <property type="entry name" value="EGF_CA"/>
    <property type="match status" value="2"/>
</dbReference>
<reference evidence="8" key="1">
    <citation type="submission" date="2017-02" db="UniProtKB">
        <authorList>
            <consortium name="WormBaseParasite"/>
        </authorList>
    </citation>
    <scope>IDENTIFICATION</scope>
</reference>
<keyword evidence="1 2" id="KW-1015">Disulfide bond</keyword>
<name>A0A0R3VT63_TAEAS</name>
<organism evidence="8">
    <name type="scientific">Taenia asiatica</name>
    <name type="common">Asian tapeworm</name>
    <dbReference type="NCBI Taxonomy" id="60517"/>
    <lineage>
        <taxon>Eukaryota</taxon>
        <taxon>Metazoa</taxon>
        <taxon>Spiralia</taxon>
        <taxon>Lophotrochozoa</taxon>
        <taxon>Platyhelminthes</taxon>
        <taxon>Cestoda</taxon>
        <taxon>Eucestoda</taxon>
        <taxon>Cyclophyllidea</taxon>
        <taxon>Taeniidae</taxon>
        <taxon>Taenia</taxon>
    </lineage>
</organism>
<feature type="domain" description="EGF-like" evidence="5">
    <location>
        <begin position="278"/>
        <end position="323"/>
    </location>
</feature>
<keyword evidence="3" id="KW-0472">Membrane</keyword>
<dbReference type="PANTHER" id="PTHR24033">
    <property type="entry name" value="EGF-LIKE DOMAIN-CONTAINING PROTEIN"/>
    <property type="match status" value="1"/>
</dbReference>
<feature type="transmembrane region" description="Helical" evidence="3">
    <location>
        <begin position="331"/>
        <end position="359"/>
    </location>
</feature>
<dbReference type="AlphaFoldDB" id="A0A0R3VT63"/>
<feature type="domain" description="EGF-like" evidence="5">
    <location>
        <begin position="236"/>
        <end position="276"/>
    </location>
</feature>
<evidence type="ECO:0000313" key="8">
    <source>
        <dbReference type="WBParaSite" id="TASK_0000040801-mRNA-1"/>
    </source>
</evidence>
<dbReference type="SMART" id="SM00181">
    <property type="entry name" value="EGF"/>
    <property type="match status" value="3"/>
</dbReference>
<dbReference type="EMBL" id="UYRS01000050">
    <property type="protein sequence ID" value="VDK20861.1"/>
    <property type="molecule type" value="Genomic_DNA"/>
</dbReference>
<proteinExistence type="predicted"/>
<sequence length="523" mass="57708">MLITSLCLLLLFTAISAASKPIGTLEIDVTFSSQRAKLPNGENCDSFFWNYKCDIFFIICVGEKSSKRGCNLHFARTHPVRNVDFLSKSFSVDYTSDQMINLTITVMDHDVLSSPDFIAGYIYSFIPSELVGLQEIYPTDKGNAHSSTGMRVKVRRSCKPHSHGSKCIPCEVPEEKGFCDSEGFQTCHPGYFGPGCSQYDFCGNSPPCAPFAVCENTKDSFKCLCDGTSGRRCEVGFDPCEEHICLHNGICTPVGVNRNFAECVNCDAGWSGLHCEEKVDACVQEERRLGRPPCANGGHCVNRMNGTVLTCLCEDGWRGPRCEMSFAEASAIVVIIAISLLALLAGCILALVCCSRVYLLPRLRPIIKKQKGVEMQSVKENSNGTLWKANNLYEELGAQSATAMTKSLRVLDHNLPPSKIVDDADYEEYETVDNQQYDPIHTTFAPASAPESVDEEAYEPLSVRLHDEDLATQTLNSGSVYVNTEEYEELTEVAVDRPLPVPPAISGTNRDFYKRVANSQQMC</sequence>
<gene>
    <name evidence="6" type="ORF">TASK_LOCUS409</name>
</gene>
<evidence type="ECO:0000256" key="1">
    <source>
        <dbReference type="ARBA" id="ARBA00023157"/>
    </source>
</evidence>